<gene>
    <name evidence="2" type="ORF">MNBD_CHLOROFLEXI01-474</name>
</gene>
<dbReference type="AlphaFoldDB" id="A0A3B0W1A3"/>
<protein>
    <submittedName>
        <fullName evidence="2">Uncharacterized protein</fullName>
    </submittedName>
</protein>
<evidence type="ECO:0000313" key="2">
    <source>
        <dbReference type="EMBL" id="VAW43069.1"/>
    </source>
</evidence>
<sequence>MEDDAALHDEKFDWAIYVDATLAGLAILIPIPLLDLFFEWLFKRRMPKAIAKRNGRSLSPNMIRELNQSSFSCMGCLLWPVQLVWLLLKRTYRTILYFLTVKDATDKLSYYWHRAYLLDHMMQRFDLIEEEEAALAAQALQQVLNNLTTSPLTQLAQQVIANVRHILRSSWRWLRRKQEDEMMRQTRSQMANAWRDLSGYFAEVAAQYQTALEQLHIERLQESLAIEQAGEDTTVSTSPTEDK</sequence>
<proteinExistence type="predicted"/>
<keyword evidence="1" id="KW-1133">Transmembrane helix</keyword>
<keyword evidence="1" id="KW-0812">Transmembrane</keyword>
<name>A0A3B0W1A3_9ZZZZ</name>
<reference evidence="2" key="1">
    <citation type="submission" date="2018-06" db="EMBL/GenBank/DDBJ databases">
        <authorList>
            <person name="Zhirakovskaya E."/>
        </authorList>
    </citation>
    <scope>NUCLEOTIDE SEQUENCE</scope>
</reference>
<evidence type="ECO:0000256" key="1">
    <source>
        <dbReference type="SAM" id="Phobius"/>
    </source>
</evidence>
<dbReference type="EMBL" id="UOEU01001012">
    <property type="protein sequence ID" value="VAW43069.1"/>
    <property type="molecule type" value="Genomic_DNA"/>
</dbReference>
<accession>A0A3B0W1A3</accession>
<feature type="transmembrane region" description="Helical" evidence="1">
    <location>
        <begin position="20"/>
        <end position="42"/>
    </location>
</feature>
<keyword evidence="1" id="KW-0472">Membrane</keyword>
<organism evidence="2">
    <name type="scientific">hydrothermal vent metagenome</name>
    <dbReference type="NCBI Taxonomy" id="652676"/>
    <lineage>
        <taxon>unclassified sequences</taxon>
        <taxon>metagenomes</taxon>
        <taxon>ecological metagenomes</taxon>
    </lineage>
</organism>
<feature type="transmembrane region" description="Helical" evidence="1">
    <location>
        <begin position="71"/>
        <end position="88"/>
    </location>
</feature>